<dbReference type="PROSITE" id="PS52029">
    <property type="entry name" value="LD_TPASE"/>
    <property type="match status" value="1"/>
</dbReference>
<dbReference type="InterPro" id="IPR050979">
    <property type="entry name" value="LD-transpeptidase"/>
</dbReference>
<reference evidence="12 13" key="1">
    <citation type="submission" date="2020-07" db="EMBL/GenBank/DDBJ databases">
        <title>Draft genome and description of Microvirga mediterraneensis Marseille-Q2068 sp. nov.</title>
        <authorList>
            <person name="Boxberger M."/>
        </authorList>
    </citation>
    <scope>NUCLEOTIDE SEQUENCE [LARGE SCALE GENOMIC DNA]</scope>
    <source>
        <strain evidence="12 13">Marseille-Q2068</strain>
    </source>
</reference>
<sequence>MEKKLPFSLSRRMFLAGMPLSLTACVSAGRTALPSRPAISPAVTAMYAALPDERFPVPAIDVSQVPPQYIRQVVDFQGPEQPGSIVVDPSRRFLYLVQENGTALRYGCGVGKAGFDYQGSAVVGRKAAWPRWTPTPNMIKLEPGRYGPYAGGVEGGLDNPLGARALYLYHDGRDTLYRIHGTNEPDTIGHSVSSGCIRLFNQDIIDLHRRVPVGTSVTVLNADAGDRTMPSASAVGV</sequence>
<dbReference type="GO" id="GO:0008360">
    <property type="term" value="P:regulation of cell shape"/>
    <property type="evidence" value="ECO:0007669"/>
    <property type="project" value="UniProtKB-UniRule"/>
</dbReference>
<dbReference type="GO" id="GO:0018104">
    <property type="term" value="P:peptidoglycan-protein cross-linking"/>
    <property type="evidence" value="ECO:0007669"/>
    <property type="project" value="TreeGrafter"/>
</dbReference>
<evidence type="ECO:0000313" key="13">
    <source>
        <dbReference type="Proteomes" id="UP000572984"/>
    </source>
</evidence>
<feature type="chain" id="PRO_5033046192" evidence="10">
    <location>
        <begin position="25"/>
        <end position="237"/>
    </location>
</feature>
<keyword evidence="5" id="KW-0378">Hydrolase</keyword>
<dbReference type="FunFam" id="2.40.440.10:FF:000002">
    <property type="entry name" value="L,D-transpeptidase ErfK/SrfK"/>
    <property type="match status" value="1"/>
</dbReference>
<evidence type="ECO:0000256" key="3">
    <source>
        <dbReference type="ARBA" id="ARBA00022676"/>
    </source>
</evidence>
<keyword evidence="6 9" id="KW-0133">Cell shape</keyword>
<evidence type="ECO:0000256" key="8">
    <source>
        <dbReference type="ARBA" id="ARBA00023316"/>
    </source>
</evidence>
<evidence type="ECO:0000256" key="5">
    <source>
        <dbReference type="ARBA" id="ARBA00022801"/>
    </source>
</evidence>
<protein>
    <submittedName>
        <fullName evidence="12">L,D-transpeptidase</fullName>
    </submittedName>
</protein>
<dbReference type="SUPFAM" id="SSF141523">
    <property type="entry name" value="L,D-transpeptidase catalytic domain-like"/>
    <property type="match status" value="1"/>
</dbReference>
<dbReference type="InterPro" id="IPR038063">
    <property type="entry name" value="Transpep_catalytic_dom"/>
</dbReference>
<comment type="similarity">
    <text evidence="2">Belongs to the YkuD family.</text>
</comment>
<organism evidence="12 13">
    <name type="scientific">Microvirga mediterraneensis</name>
    <dbReference type="NCBI Taxonomy" id="2754695"/>
    <lineage>
        <taxon>Bacteria</taxon>
        <taxon>Pseudomonadati</taxon>
        <taxon>Pseudomonadota</taxon>
        <taxon>Alphaproteobacteria</taxon>
        <taxon>Hyphomicrobiales</taxon>
        <taxon>Methylobacteriaceae</taxon>
        <taxon>Microvirga</taxon>
    </lineage>
</organism>
<evidence type="ECO:0000256" key="6">
    <source>
        <dbReference type="ARBA" id="ARBA00022960"/>
    </source>
</evidence>
<dbReference type="GO" id="GO:0071555">
    <property type="term" value="P:cell wall organization"/>
    <property type="evidence" value="ECO:0007669"/>
    <property type="project" value="UniProtKB-UniRule"/>
</dbReference>
<evidence type="ECO:0000256" key="1">
    <source>
        <dbReference type="ARBA" id="ARBA00004752"/>
    </source>
</evidence>
<dbReference type="CDD" id="cd16913">
    <property type="entry name" value="YkuD_like"/>
    <property type="match status" value="1"/>
</dbReference>
<keyword evidence="10" id="KW-0732">Signal</keyword>
<dbReference type="GO" id="GO:0016757">
    <property type="term" value="F:glycosyltransferase activity"/>
    <property type="evidence" value="ECO:0007669"/>
    <property type="project" value="UniProtKB-KW"/>
</dbReference>
<keyword evidence="4" id="KW-0808">Transferase</keyword>
<dbReference type="Gene3D" id="2.40.440.10">
    <property type="entry name" value="L,D-transpeptidase catalytic domain-like"/>
    <property type="match status" value="1"/>
</dbReference>
<dbReference type="Pfam" id="PF03734">
    <property type="entry name" value="YkuD"/>
    <property type="match status" value="1"/>
</dbReference>
<feature type="active site" description="Proton donor/acceptor" evidence="9">
    <location>
        <position position="180"/>
    </location>
</feature>
<dbReference type="EMBL" id="JACDXJ010000001">
    <property type="protein sequence ID" value="MBA1158740.1"/>
    <property type="molecule type" value="Genomic_DNA"/>
</dbReference>
<keyword evidence="8 9" id="KW-0961">Cell wall biogenesis/degradation</keyword>
<dbReference type="InterPro" id="IPR005490">
    <property type="entry name" value="LD_TPept_cat_dom"/>
</dbReference>
<dbReference type="GO" id="GO:0071972">
    <property type="term" value="F:peptidoglycan L,D-transpeptidase activity"/>
    <property type="evidence" value="ECO:0007669"/>
    <property type="project" value="TreeGrafter"/>
</dbReference>
<evidence type="ECO:0000256" key="2">
    <source>
        <dbReference type="ARBA" id="ARBA00005992"/>
    </source>
</evidence>
<dbReference type="Proteomes" id="UP000572984">
    <property type="component" value="Unassembled WGS sequence"/>
</dbReference>
<dbReference type="GO" id="GO:0005576">
    <property type="term" value="C:extracellular region"/>
    <property type="evidence" value="ECO:0007669"/>
    <property type="project" value="TreeGrafter"/>
</dbReference>
<dbReference type="AlphaFoldDB" id="A0A838BTY8"/>
<feature type="domain" description="L,D-TPase catalytic" evidence="11">
    <location>
        <begin position="83"/>
        <end position="220"/>
    </location>
</feature>
<keyword evidence="7 9" id="KW-0573">Peptidoglycan synthesis</keyword>
<dbReference type="PROSITE" id="PS51257">
    <property type="entry name" value="PROKAR_LIPOPROTEIN"/>
    <property type="match status" value="1"/>
</dbReference>
<proteinExistence type="inferred from homology"/>
<dbReference type="PANTHER" id="PTHR30582:SF24">
    <property type="entry name" value="L,D-TRANSPEPTIDASE ERFK_SRFK-RELATED"/>
    <property type="match status" value="1"/>
</dbReference>
<dbReference type="InterPro" id="IPR006311">
    <property type="entry name" value="TAT_signal"/>
</dbReference>
<evidence type="ECO:0000256" key="10">
    <source>
        <dbReference type="SAM" id="SignalP"/>
    </source>
</evidence>
<evidence type="ECO:0000313" key="12">
    <source>
        <dbReference type="EMBL" id="MBA1158740.1"/>
    </source>
</evidence>
<dbReference type="UniPathway" id="UPA00219"/>
<comment type="pathway">
    <text evidence="1 9">Cell wall biogenesis; peptidoglycan biosynthesis.</text>
</comment>
<evidence type="ECO:0000259" key="11">
    <source>
        <dbReference type="PROSITE" id="PS52029"/>
    </source>
</evidence>
<dbReference type="PANTHER" id="PTHR30582">
    <property type="entry name" value="L,D-TRANSPEPTIDASE"/>
    <property type="match status" value="1"/>
</dbReference>
<feature type="signal peptide" evidence="10">
    <location>
        <begin position="1"/>
        <end position="24"/>
    </location>
</feature>
<feature type="active site" description="Nucleophile" evidence="9">
    <location>
        <position position="196"/>
    </location>
</feature>
<gene>
    <name evidence="12" type="ORF">H0S73_21800</name>
</gene>
<evidence type="ECO:0000256" key="4">
    <source>
        <dbReference type="ARBA" id="ARBA00022679"/>
    </source>
</evidence>
<keyword evidence="13" id="KW-1185">Reference proteome</keyword>
<comment type="caution">
    <text evidence="12">The sequence shown here is derived from an EMBL/GenBank/DDBJ whole genome shotgun (WGS) entry which is preliminary data.</text>
</comment>
<accession>A0A838BTY8</accession>
<evidence type="ECO:0000256" key="9">
    <source>
        <dbReference type="PROSITE-ProRule" id="PRU01373"/>
    </source>
</evidence>
<dbReference type="PROSITE" id="PS51318">
    <property type="entry name" value="TAT"/>
    <property type="match status" value="1"/>
</dbReference>
<evidence type="ECO:0000256" key="7">
    <source>
        <dbReference type="ARBA" id="ARBA00022984"/>
    </source>
</evidence>
<keyword evidence="3" id="KW-0328">Glycosyltransferase</keyword>
<name>A0A838BTY8_9HYPH</name>